<dbReference type="GO" id="GO:0005759">
    <property type="term" value="C:mitochondrial matrix"/>
    <property type="evidence" value="ECO:0007669"/>
    <property type="project" value="UniProtKB-SubCell"/>
</dbReference>
<evidence type="ECO:0000259" key="14">
    <source>
        <dbReference type="PROSITE" id="PS51194"/>
    </source>
</evidence>
<evidence type="ECO:0000256" key="9">
    <source>
        <dbReference type="ARBA" id="ARBA00022946"/>
    </source>
</evidence>
<evidence type="ECO:0000256" key="1">
    <source>
        <dbReference type="ARBA" id="ARBA00001936"/>
    </source>
</evidence>
<dbReference type="SMART" id="SM00490">
    <property type="entry name" value="HELICc"/>
    <property type="match status" value="1"/>
</dbReference>
<dbReference type="GO" id="GO:0000965">
    <property type="term" value="P:mitochondrial RNA 3'-end processing"/>
    <property type="evidence" value="ECO:0007669"/>
    <property type="project" value="TreeGrafter"/>
</dbReference>
<dbReference type="InterPro" id="IPR001650">
    <property type="entry name" value="Helicase_C-like"/>
</dbReference>
<reference evidence="15" key="2">
    <citation type="journal article" date="2022" name="Microbiol. Resour. Announc.">
        <title>Whole-Genome Sequence of Entomortierella parvispora E1425, a Mucoromycotan Fungus Associated with Burkholderiaceae-Related Endosymbiotic Bacteria.</title>
        <authorList>
            <person name="Herlambang A."/>
            <person name="Guo Y."/>
            <person name="Takashima Y."/>
            <person name="Narisawa K."/>
            <person name="Ohta H."/>
            <person name="Nishizawa T."/>
        </authorList>
    </citation>
    <scope>NUCLEOTIDE SEQUENCE</scope>
    <source>
        <strain evidence="15">E1425</strain>
    </source>
</reference>
<dbReference type="FunFam" id="3.40.50.300:FF:000269">
    <property type="entry name" value="ATP-dependent RNA helicase SUPV3L1, mitochondrial"/>
    <property type="match status" value="1"/>
</dbReference>
<evidence type="ECO:0000256" key="4">
    <source>
        <dbReference type="ARBA" id="ARBA00012552"/>
    </source>
</evidence>
<dbReference type="GO" id="GO:0045025">
    <property type="term" value="C:mitochondrial degradosome"/>
    <property type="evidence" value="ECO:0007669"/>
    <property type="project" value="TreeGrafter"/>
</dbReference>
<dbReference type="FunFam" id="3.40.50.300:FF:000957">
    <property type="entry name" value="ATP-dependent RNA helicase SUV3L, mitochondrial"/>
    <property type="match status" value="1"/>
</dbReference>
<dbReference type="PANTHER" id="PTHR12131">
    <property type="entry name" value="ATP-DEPENDENT RNA AND DNA HELICASE"/>
    <property type="match status" value="1"/>
</dbReference>
<feature type="region of interest" description="Disordered" evidence="12">
    <location>
        <begin position="725"/>
        <end position="761"/>
    </location>
</feature>
<dbReference type="Pfam" id="PF22527">
    <property type="entry name" value="DEXQc_Suv3"/>
    <property type="match status" value="1"/>
</dbReference>
<dbReference type="PROSITE" id="PS51194">
    <property type="entry name" value="HELICASE_CTER"/>
    <property type="match status" value="1"/>
</dbReference>
<evidence type="ECO:0000256" key="11">
    <source>
        <dbReference type="ARBA" id="ARBA00047984"/>
    </source>
</evidence>
<comment type="cofactor">
    <cofactor evidence="1">
        <name>Mn(2+)</name>
        <dbReference type="ChEBI" id="CHEBI:29035"/>
    </cofactor>
</comment>
<evidence type="ECO:0000256" key="8">
    <source>
        <dbReference type="ARBA" id="ARBA00022840"/>
    </source>
</evidence>
<dbReference type="OrthoDB" id="6692397at2759"/>
<evidence type="ECO:0000313" key="15">
    <source>
        <dbReference type="EMBL" id="GJJ72656.1"/>
    </source>
</evidence>
<evidence type="ECO:0000256" key="6">
    <source>
        <dbReference type="ARBA" id="ARBA00022801"/>
    </source>
</evidence>
<keyword evidence="8" id="KW-0067">ATP-binding</keyword>
<dbReference type="SUPFAM" id="SSF52540">
    <property type="entry name" value="P-loop containing nucleoside triphosphate hydrolases"/>
    <property type="match status" value="1"/>
</dbReference>
<feature type="domain" description="Helicase C-terminal" evidence="14">
    <location>
        <begin position="396"/>
        <end position="557"/>
    </location>
</feature>
<accession>A0A9P3LVY0</accession>
<feature type="region of interest" description="Disordered" evidence="12">
    <location>
        <begin position="52"/>
        <end position="89"/>
    </location>
</feature>
<dbReference type="EC" id="3.6.4.13" evidence="4"/>
<feature type="compositionally biased region" description="Basic and acidic residues" evidence="12">
    <location>
        <begin position="728"/>
        <end position="761"/>
    </location>
</feature>
<dbReference type="Pfam" id="PF12513">
    <property type="entry name" value="SUV3_C"/>
    <property type="match status" value="1"/>
</dbReference>
<dbReference type="InterPro" id="IPR044774">
    <property type="entry name" value="Suv3_DEXQc"/>
</dbReference>
<protein>
    <recommendedName>
        <fullName evidence="4">RNA helicase</fullName>
        <ecNumber evidence="4">3.6.4.13</ecNumber>
    </recommendedName>
</protein>
<dbReference type="GO" id="GO:0016787">
    <property type="term" value="F:hydrolase activity"/>
    <property type="evidence" value="ECO:0007669"/>
    <property type="project" value="UniProtKB-KW"/>
</dbReference>
<dbReference type="Gene3D" id="1.20.58.1080">
    <property type="match status" value="1"/>
</dbReference>
<proteinExistence type="predicted"/>
<dbReference type="InterPro" id="IPR022192">
    <property type="entry name" value="SUV3_C"/>
</dbReference>
<dbReference type="Gene3D" id="3.40.50.300">
    <property type="entry name" value="P-loop containing nucleotide triphosphate hydrolases"/>
    <property type="match status" value="2"/>
</dbReference>
<evidence type="ECO:0000256" key="12">
    <source>
        <dbReference type="SAM" id="MobiDB-lite"/>
    </source>
</evidence>
<dbReference type="InterPro" id="IPR027417">
    <property type="entry name" value="P-loop_NTPase"/>
</dbReference>
<dbReference type="CDD" id="cd18805">
    <property type="entry name" value="SF2_C_suv3"/>
    <property type="match status" value="1"/>
</dbReference>
<keyword evidence="9" id="KW-0809">Transit peptide</keyword>
<dbReference type="Pfam" id="PF18147">
    <property type="entry name" value="Suv3_C_1"/>
    <property type="match status" value="1"/>
</dbReference>
<dbReference type="InterPro" id="IPR055206">
    <property type="entry name" value="DEXQc_SUV3"/>
</dbReference>
<dbReference type="InterPro" id="IPR014001">
    <property type="entry name" value="Helicase_ATP-bd"/>
</dbReference>
<keyword evidence="6" id="KW-0378">Hydrolase</keyword>
<dbReference type="InterPro" id="IPR041082">
    <property type="entry name" value="Suv3_C_1"/>
</dbReference>
<dbReference type="PROSITE" id="PS51192">
    <property type="entry name" value="HELICASE_ATP_BIND_1"/>
    <property type="match status" value="1"/>
</dbReference>
<keyword evidence="10" id="KW-0496">Mitochondrion</keyword>
<evidence type="ECO:0000256" key="2">
    <source>
        <dbReference type="ARBA" id="ARBA00001946"/>
    </source>
</evidence>
<dbReference type="Proteomes" id="UP000827284">
    <property type="component" value="Unassembled WGS sequence"/>
</dbReference>
<comment type="caution">
    <text evidence="15">The sequence shown here is derived from an EMBL/GenBank/DDBJ whole genome shotgun (WGS) entry which is preliminary data.</text>
</comment>
<keyword evidence="5" id="KW-0547">Nucleotide-binding</keyword>
<dbReference type="GO" id="GO:0003724">
    <property type="term" value="F:RNA helicase activity"/>
    <property type="evidence" value="ECO:0007669"/>
    <property type="project" value="UniProtKB-EC"/>
</dbReference>
<gene>
    <name evidence="15" type="ORF">EMPS_05014</name>
</gene>
<comment type="catalytic activity">
    <reaction evidence="11">
        <text>ATP + H2O = ADP + phosphate + H(+)</text>
        <dbReference type="Rhea" id="RHEA:13065"/>
        <dbReference type="ChEBI" id="CHEBI:15377"/>
        <dbReference type="ChEBI" id="CHEBI:15378"/>
        <dbReference type="ChEBI" id="CHEBI:30616"/>
        <dbReference type="ChEBI" id="CHEBI:43474"/>
        <dbReference type="ChEBI" id="CHEBI:456216"/>
        <dbReference type="EC" id="3.6.4.13"/>
    </reaction>
</comment>
<dbReference type="AlphaFoldDB" id="A0A9P3LVY0"/>
<evidence type="ECO:0000256" key="10">
    <source>
        <dbReference type="ARBA" id="ARBA00023128"/>
    </source>
</evidence>
<sequence>MLSFAVCARASPSTSPRPLLFAITSTASAAKHITYPTSTASKRTPSVFCRFRHATTKVNPRPSPGYRSGDNRPTYSKSEGRGGSGAYPGRSFGGEEFAAPWETTALKNAIERFRTPNSMQVHLESLGTPRDEAVQMIKEYSQKALKGSVPQVSKKAIRTLADQSLEVGMTFKSMGVTKEEAISSKLDKAMWDGFFEHCQDKLPAEALFRMSRLREIADLRFPAEWNPTARLMKRKIVMHVGPTNSGKTHNALLRLQSADSGAYLSPLRLLAHEIYERMNAAGKPCNLVTGEERRYGGTVVNGEEAEKVSMVSCTIEMADLNRQIEVAVIDEIQMLADPQRGWAWTQALLSLPAKEIHLCGEPTVVDLVKNICALTNEEVEIHRYDRLSKLELQEESLRGRLDKIQKGDCVVTFSRRNIFLLKKAIEAETGLRCAVAYGALPPESRSMQAKLFNDPTSGYDVLVASDAIGMGLNLNIRRVIFEAVEKFDGNVVRSLSLTQLKQIAGRAGRFGTDYAVGQATTLLQADIPTLKRALAAPMINIERAAIQPTPNMYQEFSIHLPGAPFSHVLRMFEMMARNSGLFFPADYGPMIGAAALIDKIKIPTQERLAFISAPIQVRNPVVVKAAVKLAEAISKDTPILIDDLIKLPKMPAPATGDSLSSGDSMSIKLELQDLESSHRIIMLYLWLAQKFELILQGGVDSVASQRKVECETLIEVALKQAQNARLRKQQEKQEQKARKAELLKQKKEGLESTKATTEQKA</sequence>
<reference evidence="15" key="1">
    <citation type="submission" date="2021-11" db="EMBL/GenBank/DDBJ databases">
        <authorList>
            <person name="Herlambang A."/>
            <person name="Guo Y."/>
            <person name="Takashima Y."/>
            <person name="Nishizawa T."/>
        </authorList>
    </citation>
    <scope>NUCLEOTIDE SEQUENCE</scope>
    <source>
        <strain evidence="15">E1425</strain>
    </source>
</reference>
<evidence type="ECO:0000256" key="7">
    <source>
        <dbReference type="ARBA" id="ARBA00022806"/>
    </source>
</evidence>
<dbReference type="Gene3D" id="1.20.272.40">
    <property type="match status" value="1"/>
</dbReference>
<dbReference type="EMBL" id="BQFW01000007">
    <property type="protein sequence ID" value="GJJ72656.1"/>
    <property type="molecule type" value="Genomic_DNA"/>
</dbReference>
<evidence type="ECO:0000256" key="5">
    <source>
        <dbReference type="ARBA" id="ARBA00022741"/>
    </source>
</evidence>
<dbReference type="CDD" id="cd17913">
    <property type="entry name" value="DEXQc_Suv3"/>
    <property type="match status" value="1"/>
</dbReference>
<organism evidence="15 16">
    <name type="scientific">Entomortierella parvispora</name>
    <dbReference type="NCBI Taxonomy" id="205924"/>
    <lineage>
        <taxon>Eukaryota</taxon>
        <taxon>Fungi</taxon>
        <taxon>Fungi incertae sedis</taxon>
        <taxon>Mucoromycota</taxon>
        <taxon>Mortierellomycotina</taxon>
        <taxon>Mortierellomycetes</taxon>
        <taxon>Mortierellales</taxon>
        <taxon>Mortierellaceae</taxon>
        <taxon>Entomortierella</taxon>
    </lineage>
</organism>
<dbReference type="SMART" id="SM00487">
    <property type="entry name" value="DEXDc"/>
    <property type="match status" value="1"/>
</dbReference>
<comment type="subcellular location">
    <subcellularLocation>
        <location evidence="3">Mitochondrion matrix</location>
    </subcellularLocation>
</comment>
<dbReference type="InterPro" id="IPR050699">
    <property type="entry name" value="RNA-DNA_Helicase"/>
</dbReference>
<name>A0A9P3LVY0_9FUNG</name>
<evidence type="ECO:0000256" key="3">
    <source>
        <dbReference type="ARBA" id="ARBA00004305"/>
    </source>
</evidence>
<dbReference type="GO" id="GO:0005524">
    <property type="term" value="F:ATP binding"/>
    <property type="evidence" value="ECO:0007669"/>
    <property type="project" value="UniProtKB-KW"/>
</dbReference>
<keyword evidence="7 15" id="KW-0347">Helicase</keyword>
<keyword evidence="16" id="KW-1185">Reference proteome</keyword>
<evidence type="ECO:0000259" key="13">
    <source>
        <dbReference type="PROSITE" id="PS51192"/>
    </source>
</evidence>
<dbReference type="PANTHER" id="PTHR12131:SF1">
    <property type="entry name" value="ATP-DEPENDENT RNA HELICASE SUPV3L1, MITOCHONDRIAL-RELATED"/>
    <property type="match status" value="1"/>
</dbReference>
<dbReference type="Pfam" id="PF00271">
    <property type="entry name" value="Helicase_C"/>
    <property type="match status" value="1"/>
</dbReference>
<evidence type="ECO:0000313" key="16">
    <source>
        <dbReference type="Proteomes" id="UP000827284"/>
    </source>
</evidence>
<comment type="cofactor">
    <cofactor evidence="2">
        <name>Mg(2+)</name>
        <dbReference type="ChEBI" id="CHEBI:18420"/>
    </cofactor>
</comment>
<feature type="domain" description="Helicase ATP-binding" evidence="13">
    <location>
        <begin position="228"/>
        <end position="382"/>
    </location>
</feature>